<organism evidence="1 2">
    <name type="scientific">Oryzisolibacter propanilivorax</name>
    <dbReference type="NCBI Taxonomy" id="1527607"/>
    <lineage>
        <taxon>Bacteria</taxon>
        <taxon>Pseudomonadati</taxon>
        <taxon>Pseudomonadota</taxon>
        <taxon>Betaproteobacteria</taxon>
        <taxon>Burkholderiales</taxon>
        <taxon>Comamonadaceae</taxon>
        <taxon>Oryzisolibacter</taxon>
    </lineage>
</organism>
<dbReference type="AlphaFoldDB" id="A0A1G9Q8Y2"/>
<evidence type="ECO:0000313" key="1">
    <source>
        <dbReference type="EMBL" id="SDM07524.1"/>
    </source>
</evidence>
<name>A0A1G9Q8Y2_9BURK</name>
<dbReference type="Proteomes" id="UP000198552">
    <property type="component" value="Unassembled WGS sequence"/>
</dbReference>
<dbReference type="EMBL" id="FNHP01000002">
    <property type="protein sequence ID" value="SDM07524.1"/>
    <property type="molecule type" value="Genomic_DNA"/>
</dbReference>
<sequence length="227" mass="24659">MLAAALATTACAPLPPGEPHVGRARLQLSPGEWVPLAQEDTVFDVRPDDLAHDLPMRSRLLGLRDADGQLVASVWVQTNATSTPRDPVVLWQEACPPQSGVQVQDAAQGSPVRIDCLRYRRRADADGYLAASRPRLAVLAAEHHALPAQPYSHVSYRYSTAEGGFISVDVLADRRLLRAPRYNNLEFLRAAPPAQAWMEQLRTAAQASPALLDGLLALPPFPSQLVP</sequence>
<reference evidence="2" key="1">
    <citation type="submission" date="2016-10" db="EMBL/GenBank/DDBJ databases">
        <authorList>
            <person name="Varghese N."/>
            <person name="Submissions S."/>
        </authorList>
    </citation>
    <scope>NUCLEOTIDE SEQUENCE [LARGE SCALE GENOMIC DNA]</scope>
    <source>
        <strain evidence="2">EPL6</strain>
    </source>
</reference>
<dbReference type="STRING" id="1527607.SAMN05428957_102145"/>
<evidence type="ECO:0000313" key="2">
    <source>
        <dbReference type="Proteomes" id="UP000198552"/>
    </source>
</evidence>
<protein>
    <submittedName>
        <fullName evidence="1">Uncharacterized protein</fullName>
    </submittedName>
</protein>
<keyword evidence="2" id="KW-1185">Reference proteome</keyword>
<accession>A0A1G9Q8Y2</accession>
<proteinExistence type="predicted"/>
<gene>
    <name evidence="1" type="ORF">SAMN05428957_102145</name>
</gene>